<dbReference type="InterPro" id="IPR008995">
    <property type="entry name" value="Mo/tungstate-bd_C_term_dom"/>
</dbReference>
<reference evidence="6 7" key="1">
    <citation type="submission" date="2018-03" db="EMBL/GenBank/DDBJ databases">
        <title>Genomic Encyclopedia of Archaeal and Bacterial Type Strains, Phase II (KMG-II): from individual species to whole genera.</title>
        <authorList>
            <person name="Goeker M."/>
        </authorList>
    </citation>
    <scope>NUCLEOTIDE SEQUENCE [LARGE SCALE GENOMIC DNA]</scope>
    <source>
        <strain evidence="6 7">DSM 100065</strain>
    </source>
</reference>
<dbReference type="GO" id="GO:0008643">
    <property type="term" value="P:carbohydrate transport"/>
    <property type="evidence" value="ECO:0007669"/>
    <property type="project" value="InterPro"/>
</dbReference>
<keyword evidence="2" id="KW-0547">Nucleotide-binding</keyword>
<dbReference type="PANTHER" id="PTHR43875">
    <property type="entry name" value="MALTODEXTRIN IMPORT ATP-BINDING PROTEIN MSMX"/>
    <property type="match status" value="1"/>
</dbReference>
<dbReference type="InterPro" id="IPR017871">
    <property type="entry name" value="ABC_transporter-like_CS"/>
</dbReference>
<evidence type="ECO:0000313" key="7">
    <source>
        <dbReference type="Proteomes" id="UP000237752"/>
    </source>
</evidence>
<keyword evidence="1" id="KW-0813">Transport</keyword>
<dbReference type="Gene3D" id="2.40.50.100">
    <property type="match status" value="1"/>
</dbReference>
<feature type="compositionally biased region" description="Polar residues" evidence="4">
    <location>
        <begin position="373"/>
        <end position="388"/>
    </location>
</feature>
<dbReference type="Pfam" id="PF00005">
    <property type="entry name" value="ABC_tran"/>
    <property type="match status" value="1"/>
</dbReference>
<dbReference type="SMART" id="SM00382">
    <property type="entry name" value="AAA"/>
    <property type="match status" value="1"/>
</dbReference>
<keyword evidence="7" id="KW-1185">Reference proteome</keyword>
<dbReference type="InterPro" id="IPR012340">
    <property type="entry name" value="NA-bd_OB-fold"/>
</dbReference>
<sequence>MGRIAVRSVSKKYGDTTALHEINLDIDDGEFMVLLGPSGCGKSTLLRIIAGLIAPTTGQVILDGADITDQPPRDRDLAMVFQSYALYPHLSAAKNIGFPLRARRTPKPAIAAQVAKVAEMLGLSAVLERRPGELSGGQRQRVAVGRAIIRNPRGFLMDEPLSNLDALLRASTRRQIIELRQSVDSTFLYVTHDQVEAMTMATRIAVLHNGRIEQVGTPEALYDEPHTTFVASFLGAPPMNLLEATIRPAGNTLHAYAAGLDLPLDLPAGELPDHDVTVGIRPERIVLNRLVQSGPHCLGTAIVNAVENLGSEVVLHCQSGAVTLLVRVARPTVVRVGDPVDLYCSSSDIHLFDRSSGRRLEWTDPQTSDRTKPSSGVPATSTYVGAPS</sequence>
<evidence type="ECO:0000256" key="1">
    <source>
        <dbReference type="ARBA" id="ARBA00022448"/>
    </source>
</evidence>
<dbReference type="GO" id="GO:0005524">
    <property type="term" value="F:ATP binding"/>
    <property type="evidence" value="ECO:0007669"/>
    <property type="project" value="UniProtKB-KW"/>
</dbReference>
<organism evidence="6 7">
    <name type="scientific">Antricoccus suffuscus</name>
    <dbReference type="NCBI Taxonomy" id="1629062"/>
    <lineage>
        <taxon>Bacteria</taxon>
        <taxon>Bacillati</taxon>
        <taxon>Actinomycetota</taxon>
        <taxon>Actinomycetes</taxon>
        <taxon>Geodermatophilales</taxon>
        <taxon>Antricoccaceae</taxon>
        <taxon>Antricoccus</taxon>
    </lineage>
</organism>
<dbReference type="GO" id="GO:0016887">
    <property type="term" value="F:ATP hydrolysis activity"/>
    <property type="evidence" value="ECO:0007669"/>
    <property type="project" value="InterPro"/>
</dbReference>
<dbReference type="PANTHER" id="PTHR43875:SF1">
    <property type="entry name" value="OSMOPROTECTIVE COMPOUNDS UPTAKE ATP-BINDING PROTEIN GGTA"/>
    <property type="match status" value="1"/>
</dbReference>
<dbReference type="InterPro" id="IPR047641">
    <property type="entry name" value="ABC_transpr_MalK/UgpC-like"/>
</dbReference>
<gene>
    <name evidence="6" type="ORF">CLV47_101551</name>
</gene>
<dbReference type="AlphaFoldDB" id="A0A2T1A737"/>
<protein>
    <submittedName>
        <fullName evidence="6">Carbohydrate ABC transporter ATP-binding protein (CUT1 family)</fullName>
    </submittedName>
</protein>
<comment type="caution">
    <text evidence="6">The sequence shown here is derived from an EMBL/GenBank/DDBJ whole genome shotgun (WGS) entry which is preliminary data.</text>
</comment>
<dbReference type="Proteomes" id="UP000237752">
    <property type="component" value="Unassembled WGS sequence"/>
</dbReference>
<dbReference type="Pfam" id="PF17912">
    <property type="entry name" value="OB_MalK"/>
    <property type="match status" value="1"/>
</dbReference>
<dbReference type="RefSeq" id="WP_106347439.1">
    <property type="nucleotide sequence ID" value="NZ_PVUE01000001.1"/>
</dbReference>
<dbReference type="GO" id="GO:0140359">
    <property type="term" value="F:ABC-type transporter activity"/>
    <property type="evidence" value="ECO:0007669"/>
    <property type="project" value="InterPro"/>
</dbReference>
<dbReference type="Gene3D" id="2.40.50.140">
    <property type="entry name" value="Nucleic acid-binding proteins"/>
    <property type="match status" value="1"/>
</dbReference>
<dbReference type="InterPro" id="IPR003439">
    <property type="entry name" value="ABC_transporter-like_ATP-bd"/>
</dbReference>
<proteinExistence type="predicted"/>
<dbReference type="PROSITE" id="PS00211">
    <property type="entry name" value="ABC_TRANSPORTER_1"/>
    <property type="match status" value="1"/>
</dbReference>
<feature type="domain" description="ABC transporter" evidence="5">
    <location>
        <begin position="4"/>
        <end position="234"/>
    </location>
</feature>
<dbReference type="SUPFAM" id="SSF52540">
    <property type="entry name" value="P-loop containing nucleoside triphosphate hydrolases"/>
    <property type="match status" value="1"/>
</dbReference>
<dbReference type="Gene3D" id="3.40.50.300">
    <property type="entry name" value="P-loop containing nucleotide triphosphate hydrolases"/>
    <property type="match status" value="1"/>
</dbReference>
<keyword evidence="3 6" id="KW-0067">ATP-binding</keyword>
<dbReference type="InterPro" id="IPR040582">
    <property type="entry name" value="OB_MalK-like"/>
</dbReference>
<evidence type="ECO:0000259" key="5">
    <source>
        <dbReference type="PROSITE" id="PS50893"/>
    </source>
</evidence>
<feature type="compositionally biased region" description="Basic and acidic residues" evidence="4">
    <location>
        <begin position="361"/>
        <end position="372"/>
    </location>
</feature>
<evidence type="ECO:0000256" key="3">
    <source>
        <dbReference type="ARBA" id="ARBA00022840"/>
    </source>
</evidence>
<name>A0A2T1A737_9ACTN</name>
<evidence type="ECO:0000256" key="4">
    <source>
        <dbReference type="SAM" id="MobiDB-lite"/>
    </source>
</evidence>
<evidence type="ECO:0000256" key="2">
    <source>
        <dbReference type="ARBA" id="ARBA00022741"/>
    </source>
</evidence>
<dbReference type="InterPro" id="IPR015855">
    <property type="entry name" value="ABC_transpr_MalK-like"/>
</dbReference>
<dbReference type="PROSITE" id="PS50893">
    <property type="entry name" value="ABC_TRANSPORTER_2"/>
    <property type="match status" value="1"/>
</dbReference>
<feature type="region of interest" description="Disordered" evidence="4">
    <location>
        <begin position="361"/>
        <end position="388"/>
    </location>
</feature>
<dbReference type="GO" id="GO:0055052">
    <property type="term" value="C:ATP-binding cassette (ABC) transporter complex, substrate-binding subunit-containing"/>
    <property type="evidence" value="ECO:0007669"/>
    <property type="project" value="TreeGrafter"/>
</dbReference>
<dbReference type="SUPFAM" id="SSF50331">
    <property type="entry name" value="MOP-like"/>
    <property type="match status" value="1"/>
</dbReference>
<dbReference type="InterPro" id="IPR027417">
    <property type="entry name" value="P-loop_NTPase"/>
</dbReference>
<dbReference type="FunFam" id="3.40.50.300:FF:000042">
    <property type="entry name" value="Maltose/maltodextrin ABC transporter, ATP-binding protein"/>
    <property type="match status" value="1"/>
</dbReference>
<dbReference type="InterPro" id="IPR003593">
    <property type="entry name" value="AAA+_ATPase"/>
</dbReference>
<dbReference type="CDD" id="cd03301">
    <property type="entry name" value="ABC_MalK_N"/>
    <property type="match status" value="1"/>
</dbReference>
<evidence type="ECO:0000313" key="6">
    <source>
        <dbReference type="EMBL" id="PRZ44425.1"/>
    </source>
</evidence>
<dbReference type="EMBL" id="PVUE01000001">
    <property type="protein sequence ID" value="PRZ44425.1"/>
    <property type="molecule type" value="Genomic_DNA"/>
</dbReference>
<accession>A0A2T1A737</accession>
<dbReference type="OrthoDB" id="9802264at2"/>